<protein>
    <submittedName>
        <fullName evidence="2">Efflux RND transporter permease subunit</fullName>
    </submittedName>
</protein>
<keyword evidence="1" id="KW-0812">Transmembrane</keyword>
<dbReference type="PRINTS" id="PR00702">
    <property type="entry name" value="ACRIFLAVINRP"/>
</dbReference>
<dbReference type="GO" id="GO:0005886">
    <property type="term" value="C:plasma membrane"/>
    <property type="evidence" value="ECO:0007669"/>
    <property type="project" value="TreeGrafter"/>
</dbReference>
<dbReference type="GO" id="GO:0042910">
    <property type="term" value="F:xenobiotic transmembrane transporter activity"/>
    <property type="evidence" value="ECO:0007669"/>
    <property type="project" value="TreeGrafter"/>
</dbReference>
<dbReference type="PANTHER" id="PTHR32063">
    <property type="match status" value="1"/>
</dbReference>
<accession>A0A9D6Z2Q4</accession>
<gene>
    <name evidence="2" type="ORF">HY912_23535</name>
</gene>
<name>A0A9D6Z2Q4_9BACT</name>
<comment type="caution">
    <text evidence="2">The sequence shown here is derived from an EMBL/GenBank/DDBJ whole genome shotgun (WGS) entry which is preliminary data.</text>
</comment>
<dbReference type="SUPFAM" id="SSF82693">
    <property type="entry name" value="Multidrug efflux transporter AcrB pore domain, PN1, PN2, PC1 and PC2 subdomains"/>
    <property type="match status" value="2"/>
</dbReference>
<dbReference type="Gene3D" id="3.30.70.1320">
    <property type="entry name" value="Multidrug efflux transporter AcrB pore domain like"/>
    <property type="match status" value="1"/>
</dbReference>
<dbReference type="InterPro" id="IPR027463">
    <property type="entry name" value="AcrB_DN_DC_subdom"/>
</dbReference>
<dbReference type="Proteomes" id="UP000807825">
    <property type="component" value="Unassembled WGS sequence"/>
</dbReference>
<dbReference type="PANTHER" id="PTHR32063:SF16">
    <property type="entry name" value="CATION EFFLUX SYSTEM (ACRB_ACRD_ACRF FAMILY)"/>
    <property type="match status" value="1"/>
</dbReference>
<keyword evidence="1" id="KW-0472">Membrane</keyword>
<evidence type="ECO:0000313" key="3">
    <source>
        <dbReference type="Proteomes" id="UP000807825"/>
    </source>
</evidence>
<keyword evidence="1" id="KW-1133">Transmembrane helix</keyword>
<dbReference type="AlphaFoldDB" id="A0A9D6Z2Q4"/>
<dbReference type="Gene3D" id="1.20.1640.10">
    <property type="entry name" value="Multidrug efflux transporter AcrB transmembrane domain"/>
    <property type="match status" value="1"/>
</dbReference>
<dbReference type="Pfam" id="PF00873">
    <property type="entry name" value="ACR_tran"/>
    <property type="match status" value="1"/>
</dbReference>
<dbReference type="SUPFAM" id="SSF82714">
    <property type="entry name" value="Multidrug efflux transporter AcrB TolC docking domain, DN and DC subdomains"/>
    <property type="match status" value="1"/>
</dbReference>
<dbReference type="EMBL" id="JACRDE010000612">
    <property type="protein sequence ID" value="MBI5252478.1"/>
    <property type="molecule type" value="Genomic_DNA"/>
</dbReference>
<organism evidence="2 3">
    <name type="scientific">Desulfomonile tiedjei</name>
    <dbReference type="NCBI Taxonomy" id="2358"/>
    <lineage>
        <taxon>Bacteria</taxon>
        <taxon>Pseudomonadati</taxon>
        <taxon>Thermodesulfobacteriota</taxon>
        <taxon>Desulfomonilia</taxon>
        <taxon>Desulfomonilales</taxon>
        <taxon>Desulfomonilaceae</taxon>
        <taxon>Desulfomonile</taxon>
    </lineage>
</organism>
<evidence type="ECO:0000256" key="1">
    <source>
        <dbReference type="SAM" id="Phobius"/>
    </source>
</evidence>
<feature type="transmembrane region" description="Helical" evidence="1">
    <location>
        <begin position="24"/>
        <end position="42"/>
    </location>
</feature>
<evidence type="ECO:0000313" key="2">
    <source>
        <dbReference type="EMBL" id="MBI5252478.1"/>
    </source>
</evidence>
<dbReference type="InterPro" id="IPR001036">
    <property type="entry name" value="Acrflvin-R"/>
</dbReference>
<proteinExistence type="predicted"/>
<sequence length="396" mass="42803">MSLSHKYNLGITGRIVEAFLTSKLPVIFIIASILAGVAALVLTPREEEPQIVVPVIDVMISFPGASAAEVESLVTINLERKLWEIDGVEYVYSASRPGAAVVTVRFFVGEDREKSILKTHSKIMSYVDQVPPGVTGWVVRPVEIDDVPVVTLALYSSLYSDYELRRVADEILHRLQSIPDTGGAYVVGGRKRQIRVVLSPEKMASRRVSALDVEKALKAANVNLRAGTMDQLNKVIVVDAGPFLSSAEDVMDVVLGAHEGRPVYLRDIATTIDGPEEVSSYTRLSFGPAASRDPETRDSGVALRGGAYNQVTIAVAKRKGTNAVKVAEGLISKIGDLKKSVIPSDMNVIVTRNYGKTADEKVSELVKHLGIAVVSIVALLTVMLGWRESMIVALAV</sequence>
<dbReference type="Gene3D" id="3.30.2090.10">
    <property type="entry name" value="Multidrug efflux transporter AcrB TolC docking domain, DN and DC subdomains"/>
    <property type="match status" value="1"/>
</dbReference>
<dbReference type="Gene3D" id="3.30.70.1430">
    <property type="entry name" value="Multidrug efflux transporter AcrB pore domain"/>
    <property type="match status" value="1"/>
</dbReference>
<feature type="non-terminal residue" evidence="2">
    <location>
        <position position="396"/>
    </location>
</feature>
<reference evidence="2" key="1">
    <citation type="submission" date="2020-07" db="EMBL/GenBank/DDBJ databases">
        <title>Huge and variable diversity of episymbiotic CPR bacteria and DPANN archaea in groundwater ecosystems.</title>
        <authorList>
            <person name="He C.Y."/>
            <person name="Keren R."/>
            <person name="Whittaker M."/>
            <person name="Farag I.F."/>
            <person name="Doudna J."/>
            <person name="Cate J.H.D."/>
            <person name="Banfield J.F."/>
        </authorList>
    </citation>
    <scope>NUCLEOTIDE SEQUENCE</scope>
    <source>
        <strain evidence="2">NC_groundwater_1664_Pr3_B-0.1um_52_9</strain>
    </source>
</reference>